<dbReference type="SMART" id="SM00342">
    <property type="entry name" value="HTH_ARAC"/>
    <property type="match status" value="1"/>
</dbReference>
<dbReference type="Pfam" id="PF14525">
    <property type="entry name" value="AraC_binding_2"/>
    <property type="match status" value="1"/>
</dbReference>
<proteinExistence type="predicted"/>
<dbReference type="InterPro" id="IPR009057">
    <property type="entry name" value="Homeodomain-like_sf"/>
</dbReference>
<dbReference type="Gene3D" id="1.10.10.60">
    <property type="entry name" value="Homeodomain-like"/>
    <property type="match status" value="1"/>
</dbReference>
<dbReference type="InterPro" id="IPR050204">
    <property type="entry name" value="AraC_XylS_family_regulators"/>
</dbReference>
<name>A0A423PQK3_9GAMM</name>
<dbReference type="InterPro" id="IPR018060">
    <property type="entry name" value="HTH_AraC"/>
</dbReference>
<dbReference type="SUPFAM" id="SSF46689">
    <property type="entry name" value="Homeodomain-like"/>
    <property type="match status" value="1"/>
</dbReference>
<dbReference type="InterPro" id="IPR035418">
    <property type="entry name" value="AraC-bd_2"/>
</dbReference>
<protein>
    <recommendedName>
        <fullName evidence="4">HTH araC/xylS-type domain-containing protein</fullName>
    </recommendedName>
</protein>
<feature type="domain" description="HTH araC/xylS-type" evidence="4">
    <location>
        <begin position="171"/>
        <end position="272"/>
    </location>
</feature>
<dbReference type="InterPro" id="IPR020449">
    <property type="entry name" value="Tscrpt_reg_AraC-type_HTH"/>
</dbReference>
<keyword evidence="3" id="KW-0804">Transcription</keyword>
<keyword evidence="6" id="KW-1185">Reference proteome</keyword>
<sequence length="277" mass="31015">MDAGLAAVDLGDIGLVEVHGNSHVVERSPEEIRRHRTESVFVCLLLEGKAFTYQADDCVTLTAGDGVVYAGDEPYIHGFPSRSRQITFDIPVERFREHCAGWNVHGLTKLNGFTESGKFLFRTLNACAGDLLAGRPKDSVLAERFWPATESLMQLDGQTNPQAPSNLDLLIRAKAMIAEHLCDPDLDCEAISAALRISRRQLHRLFESIGSTPHAWIRERRLDQCAAIFSDPAQYNVRITELCYRMGFNDAAHFCRVFKARFGMSAKEYRATQARIN</sequence>
<reference evidence="5 6" key="1">
    <citation type="submission" date="2013-10" db="EMBL/GenBank/DDBJ databases">
        <title>Salinisphaera orenii MK-B5 Genome Sequencing.</title>
        <authorList>
            <person name="Lai Q."/>
            <person name="Li C."/>
            <person name="Shao Z."/>
        </authorList>
    </citation>
    <scope>NUCLEOTIDE SEQUENCE [LARGE SCALE GENOMIC DNA]</scope>
    <source>
        <strain evidence="5 6">MK-B5</strain>
    </source>
</reference>
<evidence type="ECO:0000256" key="3">
    <source>
        <dbReference type="ARBA" id="ARBA00023163"/>
    </source>
</evidence>
<evidence type="ECO:0000313" key="6">
    <source>
        <dbReference type="Proteomes" id="UP000283993"/>
    </source>
</evidence>
<comment type="caution">
    <text evidence="5">The sequence shown here is derived from an EMBL/GenBank/DDBJ whole genome shotgun (WGS) entry which is preliminary data.</text>
</comment>
<dbReference type="PANTHER" id="PTHR46796:SF6">
    <property type="entry name" value="ARAC SUBFAMILY"/>
    <property type="match status" value="1"/>
</dbReference>
<accession>A0A423PQK3</accession>
<dbReference type="EMBL" id="AYKH01000012">
    <property type="protein sequence ID" value="ROO27838.1"/>
    <property type="molecule type" value="Genomic_DNA"/>
</dbReference>
<dbReference type="GO" id="GO:0003700">
    <property type="term" value="F:DNA-binding transcription factor activity"/>
    <property type="evidence" value="ECO:0007669"/>
    <property type="project" value="InterPro"/>
</dbReference>
<organism evidence="5 6">
    <name type="scientific">Salinisphaera orenii MK-B5</name>
    <dbReference type="NCBI Taxonomy" id="856730"/>
    <lineage>
        <taxon>Bacteria</taxon>
        <taxon>Pseudomonadati</taxon>
        <taxon>Pseudomonadota</taxon>
        <taxon>Gammaproteobacteria</taxon>
        <taxon>Salinisphaerales</taxon>
        <taxon>Salinisphaeraceae</taxon>
        <taxon>Salinisphaera</taxon>
    </lineage>
</organism>
<dbReference type="PROSITE" id="PS01124">
    <property type="entry name" value="HTH_ARAC_FAMILY_2"/>
    <property type="match status" value="1"/>
</dbReference>
<dbReference type="GO" id="GO:0043565">
    <property type="term" value="F:sequence-specific DNA binding"/>
    <property type="evidence" value="ECO:0007669"/>
    <property type="project" value="InterPro"/>
</dbReference>
<evidence type="ECO:0000256" key="1">
    <source>
        <dbReference type="ARBA" id="ARBA00023015"/>
    </source>
</evidence>
<evidence type="ECO:0000313" key="5">
    <source>
        <dbReference type="EMBL" id="ROO27838.1"/>
    </source>
</evidence>
<evidence type="ECO:0000256" key="2">
    <source>
        <dbReference type="ARBA" id="ARBA00023125"/>
    </source>
</evidence>
<evidence type="ECO:0000259" key="4">
    <source>
        <dbReference type="PROSITE" id="PS01124"/>
    </source>
</evidence>
<dbReference type="Pfam" id="PF12833">
    <property type="entry name" value="HTH_18"/>
    <property type="match status" value="1"/>
</dbReference>
<keyword evidence="1" id="KW-0805">Transcription regulation</keyword>
<gene>
    <name evidence="5" type="ORF">SAOR_07165</name>
</gene>
<dbReference type="AlphaFoldDB" id="A0A423PQK3"/>
<keyword evidence="2" id="KW-0238">DNA-binding</keyword>
<dbReference type="PANTHER" id="PTHR46796">
    <property type="entry name" value="HTH-TYPE TRANSCRIPTIONAL ACTIVATOR RHAS-RELATED"/>
    <property type="match status" value="1"/>
</dbReference>
<dbReference type="Proteomes" id="UP000283993">
    <property type="component" value="Unassembled WGS sequence"/>
</dbReference>
<dbReference type="PRINTS" id="PR00032">
    <property type="entry name" value="HTHARAC"/>
</dbReference>